<proteinExistence type="predicted"/>
<evidence type="ECO:0000313" key="1">
    <source>
        <dbReference type="EMBL" id="KAG9392686.1"/>
    </source>
</evidence>
<protein>
    <submittedName>
        <fullName evidence="1">Uncharacterized protein</fullName>
    </submittedName>
</protein>
<dbReference type="EMBL" id="JAHDYR010000034">
    <property type="protein sequence ID" value="KAG9392686.1"/>
    <property type="molecule type" value="Genomic_DNA"/>
</dbReference>
<keyword evidence="2" id="KW-1185">Reference proteome</keyword>
<sequence>MRSWKAGNFSKPFASGEYSVEANMTPMIMTLVDTAIARRMSRANAGIAKSTTKKTPAPTSSATLRTVFTEVATEPSASVGTTIESSARTVDVLKAIAFVCLDFVRHSSHRRQSTHHEQYIKDERTRPILDIDGHAHASYR</sequence>
<dbReference type="AlphaFoldDB" id="A0A8J6ARS9"/>
<dbReference type="Proteomes" id="UP000717585">
    <property type="component" value="Unassembled WGS sequence"/>
</dbReference>
<gene>
    <name evidence="1" type="ORF">J8273_5944</name>
</gene>
<comment type="caution">
    <text evidence="1">The sequence shown here is derived from an EMBL/GenBank/DDBJ whole genome shotgun (WGS) entry which is preliminary data.</text>
</comment>
<evidence type="ECO:0000313" key="2">
    <source>
        <dbReference type="Proteomes" id="UP000717585"/>
    </source>
</evidence>
<name>A0A8J6ARS9_9EUKA</name>
<reference evidence="1" key="1">
    <citation type="submission" date="2021-05" db="EMBL/GenBank/DDBJ databases">
        <title>A free-living protist that lacks canonical eukaryotic 1 DNA replication and segregation systems.</title>
        <authorList>
            <person name="Salas-Leiva D.E."/>
            <person name="Tromer E.C."/>
            <person name="Curtis B.A."/>
            <person name="Jerlstrom-Hultqvist J."/>
            <person name="Kolisko M."/>
            <person name="Yi Z."/>
            <person name="Salas-Leiva J.S."/>
            <person name="Gallot-Lavallee L."/>
            <person name="Kops G.J.P.L."/>
            <person name="Archibald J.M."/>
            <person name="Simpson A.G.B."/>
            <person name="Roger A.J."/>
        </authorList>
    </citation>
    <scope>NUCLEOTIDE SEQUENCE</scope>
    <source>
        <strain evidence="1">BICM</strain>
    </source>
</reference>
<accession>A0A8J6ARS9</accession>
<organism evidence="1 2">
    <name type="scientific">Carpediemonas membranifera</name>
    <dbReference type="NCBI Taxonomy" id="201153"/>
    <lineage>
        <taxon>Eukaryota</taxon>
        <taxon>Metamonada</taxon>
        <taxon>Carpediemonas-like organisms</taxon>
        <taxon>Carpediemonas</taxon>
    </lineage>
</organism>